<dbReference type="GO" id="GO:0016787">
    <property type="term" value="F:hydrolase activity"/>
    <property type="evidence" value="ECO:0007669"/>
    <property type="project" value="UniProtKB-KW"/>
</dbReference>
<dbReference type="Pfam" id="PF13976">
    <property type="entry name" value="gag_pre-integrs"/>
    <property type="match status" value="1"/>
</dbReference>
<dbReference type="InterPro" id="IPR025724">
    <property type="entry name" value="GAG-pre-integrase_dom"/>
</dbReference>
<dbReference type="SUPFAM" id="SSF53098">
    <property type="entry name" value="Ribonuclease H-like"/>
    <property type="match status" value="1"/>
</dbReference>
<dbReference type="EMBL" id="JACMSC010000017">
    <property type="protein sequence ID" value="KAG6478667.1"/>
    <property type="molecule type" value="Genomic_DNA"/>
</dbReference>
<evidence type="ECO:0000256" key="1">
    <source>
        <dbReference type="ARBA" id="ARBA00022723"/>
    </source>
</evidence>
<organism evidence="4 5">
    <name type="scientific">Zingiber officinale</name>
    <name type="common">Ginger</name>
    <name type="synonym">Amomum zingiber</name>
    <dbReference type="NCBI Taxonomy" id="94328"/>
    <lineage>
        <taxon>Eukaryota</taxon>
        <taxon>Viridiplantae</taxon>
        <taxon>Streptophyta</taxon>
        <taxon>Embryophyta</taxon>
        <taxon>Tracheophyta</taxon>
        <taxon>Spermatophyta</taxon>
        <taxon>Magnoliopsida</taxon>
        <taxon>Liliopsida</taxon>
        <taxon>Zingiberales</taxon>
        <taxon>Zingiberaceae</taxon>
        <taxon>Zingiber</taxon>
    </lineage>
</organism>
<keyword evidence="2" id="KW-0378">Hydrolase</keyword>
<dbReference type="AlphaFoldDB" id="A0A8J5F4Z8"/>
<protein>
    <recommendedName>
        <fullName evidence="3">Integrase catalytic domain-containing protein</fullName>
    </recommendedName>
</protein>
<evidence type="ECO:0000259" key="3">
    <source>
        <dbReference type="PROSITE" id="PS50994"/>
    </source>
</evidence>
<feature type="domain" description="Integrase catalytic" evidence="3">
    <location>
        <begin position="80"/>
        <end position="263"/>
    </location>
</feature>
<dbReference type="Proteomes" id="UP000734854">
    <property type="component" value="Unassembled WGS sequence"/>
</dbReference>
<evidence type="ECO:0000313" key="4">
    <source>
        <dbReference type="EMBL" id="KAG6478667.1"/>
    </source>
</evidence>
<accession>A0A8J5F4Z8</accession>
<dbReference type="InterPro" id="IPR036397">
    <property type="entry name" value="RNaseH_sf"/>
</dbReference>
<dbReference type="GO" id="GO:0015074">
    <property type="term" value="P:DNA integration"/>
    <property type="evidence" value="ECO:0007669"/>
    <property type="project" value="InterPro"/>
</dbReference>
<keyword evidence="5" id="KW-1185">Reference proteome</keyword>
<dbReference type="InterPro" id="IPR012337">
    <property type="entry name" value="RNaseH-like_sf"/>
</dbReference>
<dbReference type="Pfam" id="PF07727">
    <property type="entry name" value="RVT_2"/>
    <property type="match status" value="1"/>
</dbReference>
<name>A0A8J5F4Z8_ZINOF</name>
<dbReference type="InterPro" id="IPR001584">
    <property type="entry name" value="Integrase_cat-core"/>
</dbReference>
<dbReference type="PANTHER" id="PTHR42648">
    <property type="entry name" value="TRANSPOSASE, PUTATIVE-RELATED"/>
    <property type="match status" value="1"/>
</dbReference>
<comment type="caution">
    <text evidence="4">The sequence shown here is derived from an EMBL/GenBank/DDBJ whole genome shotgun (WGS) entry which is preliminary data.</text>
</comment>
<dbReference type="GO" id="GO:0003676">
    <property type="term" value="F:nucleic acid binding"/>
    <property type="evidence" value="ECO:0007669"/>
    <property type="project" value="InterPro"/>
</dbReference>
<evidence type="ECO:0000313" key="5">
    <source>
        <dbReference type="Proteomes" id="UP000734854"/>
    </source>
</evidence>
<dbReference type="InterPro" id="IPR013103">
    <property type="entry name" value="RVT_2"/>
</dbReference>
<dbReference type="PANTHER" id="PTHR42648:SF27">
    <property type="entry name" value="RNA-DIRECTED DNA POLYMERASE"/>
    <property type="match status" value="1"/>
</dbReference>
<dbReference type="GO" id="GO:0046872">
    <property type="term" value="F:metal ion binding"/>
    <property type="evidence" value="ECO:0007669"/>
    <property type="project" value="UniProtKB-KW"/>
</dbReference>
<dbReference type="PROSITE" id="PS50994">
    <property type="entry name" value="INTEGRASE"/>
    <property type="match status" value="1"/>
</dbReference>
<dbReference type="Gene3D" id="3.30.420.10">
    <property type="entry name" value="Ribonuclease H-like superfamily/Ribonuclease H"/>
    <property type="match status" value="1"/>
</dbReference>
<reference evidence="4 5" key="1">
    <citation type="submission" date="2020-08" db="EMBL/GenBank/DDBJ databases">
        <title>Plant Genome Project.</title>
        <authorList>
            <person name="Zhang R.-G."/>
        </authorList>
    </citation>
    <scope>NUCLEOTIDE SEQUENCE [LARGE SCALE GENOMIC DNA]</scope>
    <source>
        <tissue evidence="4">Rhizome</tissue>
    </source>
</reference>
<dbReference type="InterPro" id="IPR039537">
    <property type="entry name" value="Retrotran_Ty1/copia-like"/>
</dbReference>
<sequence>MDGYSISFDDKVVVKKNREVICSGTLVEKQPLEMNQTYLWHLRLGHINLSRIQRLIADGPLGSLVVENFPTCKSCLEGKMTKRPFKAKGYIAKDVLELVHSDLYVPITIQARGGFECFIYFIDDYSRYGYIYLMRHKSECFDKFKEYKADVEKRHGKIIKTLRSDCGGDYLLGEFKSYLSEAGIQSQLSAPSTPQQNSVTERRNMIFMEMVRSMMSYSELPNSFWGYALEMAVYILNLSNTCAEADTDKLESRTEVRLFVGYPKGTKEEDYVMNHKPMSKIVLEEIREDTSTLVPTVWELVEPSNGIKVIGCKWVYKRKRGADGKVETFKITFLNRSLEENIHMNQPEGVIAKGKDHLVCKLNRSIYRLKQASRSWNIQFNEVIQSYRFIQCPDKSCVYKNSDGNVMVFLILYVDNILLIGNNVKVLSDVRVWLPKQFDMEDLGECEHILGIKEIRDRKKRMLCLSQASYFDTILARFSMHNSKKGFLPFRHGVPLSKEMCPKTSKEIEDMEAVPYASAVGSLMYAMLCTRSDICFAVGMVSKYQSNPG</sequence>
<keyword evidence="1" id="KW-0479">Metal-binding</keyword>
<proteinExistence type="predicted"/>
<gene>
    <name evidence="4" type="ORF">ZIOFF_062111</name>
</gene>
<evidence type="ECO:0000256" key="2">
    <source>
        <dbReference type="ARBA" id="ARBA00022801"/>
    </source>
</evidence>